<dbReference type="InterPro" id="IPR001036">
    <property type="entry name" value="Acrflvin-R"/>
</dbReference>
<evidence type="ECO:0000313" key="3">
    <source>
        <dbReference type="Proteomes" id="UP000646365"/>
    </source>
</evidence>
<dbReference type="SUPFAM" id="SSF82866">
    <property type="entry name" value="Multidrug efflux transporter AcrB transmembrane domain"/>
    <property type="match status" value="2"/>
</dbReference>
<accession>A0A8J3E7U3</accession>
<gene>
    <name evidence="2" type="ORF">GCM10011611_65110</name>
</gene>
<feature type="transmembrane region" description="Helical" evidence="1">
    <location>
        <begin position="461"/>
        <end position="481"/>
    </location>
</feature>
<keyword evidence="1" id="KW-1133">Transmembrane helix</keyword>
<dbReference type="EMBL" id="BMJQ01000031">
    <property type="protein sequence ID" value="GGF49662.1"/>
    <property type="molecule type" value="Genomic_DNA"/>
</dbReference>
<dbReference type="Gene3D" id="3.30.70.1320">
    <property type="entry name" value="Multidrug efflux transporter AcrB pore domain like"/>
    <property type="match status" value="1"/>
</dbReference>
<dbReference type="SUPFAM" id="SSF82693">
    <property type="entry name" value="Multidrug efflux transporter AcrB pore domain, PN1, PN2, PC1 and PC2 subdomains"/>
    <property type="match status" value="3"/>
</dbReference>
<dbReference type="SUPFAM" id="SSF82714">
    <property type="entry name" value="Multidrug efflux transporter AcrB TolC docking domain, DN and DC subdomains"/>
    <property type="match status" value="2"/>
</dbReference>
<dbReference type="InterPro" id="IPR027463">
    <property type="entry name" value="AcrB_DN_DC_subdom"/>
</dbReference>
<dbReference type="Gene3D" id="1.20.1640.10">
    <property type="entry name" value="Multidrug efflux transporter AcrB transmembrane domain"/>
    <property type="match status" value="2"/>
</dbReference>
<keyword evidence="1" id="KW-0812">Transmembrane</keyword>
<keyword evidence="1" id="KW-0472">Membrane</keyword>
<dbReference type="GO" id="GO:0042910">
    <property type="term" value="F:xenobiotic transmembrane transporter activity"/>
    <property type="evidence" value="ECO:0007669"/>
    <property type="project" value="TreeGrafter"/>
</dbReference>
<evidence type="ECO:0000256" key="1">
    <source>
        <dbReference type="SAM" id="Phobius"/>
    </source>
</evidence>
<dbReference type="Gene3D" id="3.30.70.1430">
    <property type="entry name" value="Multidrug efflux transporter AcrB pore domain"/>
    <property type="match status" value="2"/>
</dbReference>
<feature type="transmembrane region" description="Helical" evidence="1">
    <location>
        <begin position="356"/>
        <end position="376"/>
    </location>
</feature>
<protein>
    <submittedName>
        <fullName evidence="2">Multidrug ABC transporter</fullName>
    </submittedName>
</protein>
<dbReference type="GO" id="GO:0005886">
    <property type="term" value="C:plasma membrane"/>
    <property type="evidence" value="ECO:0007669"/>
    <property type="project" value="TreeGrafter"/>
</dbReference>
<dbReference type="RefSeq" id="WP_189052388.1">
    <property type="nucleotide sequence ID" value="NZ_BMJQ01000031.1"/>
</dbReference>
<sequence length="1021" mass="108847">MTLTAWIEHHRRSIIFVVLALALAGGISAVSLPVGLFPQITFPRAVVTVDAGDRPADQMALVVTQPVEQAVRRVPGVRHIRSTSSRGSAEISLDFDWGVDMVATTLQIDAAVAQVLPSLPPGTSYDVRRMDPTTFPIIAYGLTSDRVSPTALRDLAQYRIVPLLSAIPGVARVDVLGGAQQEVQVAVDPHRLDLDGLALGDVTAALGAANVLNAVGRIEDHHKLYLVVTDETLHQLDQIRSVVLKSGPAGVIRVGDVATVTDATTPAWTKVDEDGKSAVLFQVYQQPDGNSVQIAKDVRQKLAGFRMPAGIQLANWYDQSVLVTQSAGSVRDAIFIGLGLAAVVLFVFLRNWRTTLVAMLVVPATLASTVLVLSLIGQSFNIMTLGGIAAAVGLVIDDVIVMIEHIARRAGTGAGEAAVLPAGREFLRPLTGSSLATLIVFFPLGFLTGVTGAFFKALSVTMASALVISYLLTAFAVPVLARHIIDFTRWHDPAHGREPWLERQHRRLLQRIFAAPWLIAAAVVPLLALGWVAYGHVGTGFMPAMDEGGFVLDYRTLPGTSLTETDRELHQVEAILRATPEVDTFSRRTGLGLGGGLNEANQGDFFVRLKPPPRRGSDEVMADIRQRVEAQVPGVQVELAQLMEDLIGDLTAVPQPIEIQLFASDPATLIPAAKTVATAIGKVDGVVDIKDGVTLAGDALTIQVDPVKAALEGTDPAQVSSQLDAYLNGTVATNLPTAVKQVGVRVILPAGERRRDGDLAQLPIRAPDGHLFPLERVATIATDPGQPEITRDDLQRMVAVTARIENRDLGSTIQDVRQALDRPGALPAGVSYTLGGLYEQQQIAFAGLLKVFGAALVAELILLLFIYERVVLPVIIIGTSLLSTTAVFTALWLTGIELNITAMMGMTMIIGIATEMAIFYVSEYRELTQEMPPRQALLEASRNRLRPIAMTTLAAILTLMPLALGLGEGSAMQQPLAVAIIAGLILQFPMVLLVMPVLISLTNRTGPASGGTVAASPAPAE</sequence>
<name>A0A8J3E7U3_9PROT</name>
<keyword evidence="3" id="KW-1185">Reference proteome</keyword>
<proteinExistence type="predicted"/>
<feature type="transmembrane region" description="Helical" evidence="1">
    <location>
        <begin position="333"/>
        <end position="349"/>
    </location>
</feature>
<feature type="transmembrane region" description="Helical" evidence="1">
    <location>
        <begin position="945"/>
        <end position="964"/>
    </location>
</feature>
<comment type="caution">
    <text evidence="2">The sequence shown here is derived from an EMBL/GenBank/DDBJ whole genome shotgun (WGS) entry which is preliminary data.</text>
</comment>
<dbReference type="PRINTS" id="PR00702">
    <property type="entry name" value="ACRIFLAVINRP"/>
</dbReference>
<reference evidence="2" key="2">
    <citation type="submission" date="2020-09" db="EMBL/GenBank/DDBJ databases">
        <authorList>
            <person name="Sun Q."/>
            <person name="Zhou Y."/>
        </authorList>
    </citation>
    <scope>NUCLEOTIDE SEQUENCE</scope>
    <source>
        <strain evidence="2">CGMCC 1.15725</strain>
    </source>
</reference>
<dbReference type="Gene3D" id="3.30.70.1440">
    <property type="entry name" value="Multidrug efflux transporter AcrB pore domain"/>
    <property type="match status" value="1"/>
</dbReference>
<reference evidence="2" key="1">
    <citation type="journal article" date="2014" name="Int. J. Syst. Evol. Microbiol.">
        <title>Complete genome sequence of Corynebacterium casei LMG S-19264T (=DSM 44701T), isolated from a smear-ripened cheese.</title>
        <authorList>
            <consortium name="US DOE Joint Genome Institute (JGI-PGF)"/>
            <person name="Walter F."/>
            <person name="Albersmeier A."/>
            <person name="Kalinowski J."/>
            <person name="Ruckert C."/>
        </authorList>
    </citation>
    <scope>NUCLEOTIDE SEQUENCE</scope>
    <source>
        <strain evidence="2">CGMCC 1.15725</strain>
    </source>
</reference>
<dbReference type="AlphaFoldDB" id="A0A8J3E7U3"/>
<evidence type="ECO:0000313" key="2">
    <source>
        <dbReference type="EMBL" id="GGF49662.1"/>
    </source>
</evidence>
<feature type="transmembrane region" description="Helical" evidence="1">
    <location>
        <begin position="900"/>
        <end position="924"/>
    </location>
</feature>
<feature type="transmembrane region" description="Helical" evidence="1">
    <location>
        <begin position="843"/>
        <end position="867"/>
    </location>
</feature>
<feature type="transmembrane region" description="Helical" evidence="1">
    <location>
        <begin position="382"/>
        <end position="403"/>
    </location>
</feature>
<organism evidence="2 3">
    <name type="scientific">Aliidongia dinghuensis</name>
    <dbReference type="NCBI Taxonomy" id="1867774"/>
    <lineage>
        <taxon>Bacteria</taxon>
        <taxon>Pseudomonadati</taxon>
        <taxon>Pseudomonadota</taxon>
        <taxon>Alphaproteobacteria</taxon>
        <taxon>Rhodospirillales</taxon>
        <taxon>Dongiaceae</taxon>
        <taxon>Aliidongia</taxon>
    </lineage>
</organism>
<dbReference type="Proteomes" id="UP000646365">
    <property type="component" value="Unassembled WGS sequence"/>
</dbReference>
<dbReference type="PANTHER" id="PTHR32063">
    <property type="match status" value="1"/>
</dbReference>
<dbReference type="PANTHER" id="PTHR32063:SF0">
    <property type="entry name" value="SWARMING MOTILITY PROTEIN SWRC"/>
    <property type="match status" value="1"/>
</dbReference>
<dbReference type="Pfam" id="PF00873">
    <property type="entry name" value="ACR_tran"/>
    <property type="match status" value="1"/>
</dbReference>
<feature type="transmembrane region" description="Helical" evidence="1">
    <location>
        <begin position="976"/>
        <end position="999"/>
    </location>
</feature>
<dbReference type="Gene3D" id="3.30.2090.10">
    <property type="entry name" value="Multidrug efflux transporter AcrB TolC docking domain, DN and DC subdomains"/>
    <property type="match status" value="2"/>
</dbReference>
<feature type="transmembrane region" description="Helical" evidence="1">
    <location>
        <begin position="434"/>
        <end position="455"/>
    </location>
</feature>
<feature type="transmembrane region" description="Helical" evidence="1">
    <location>
        <begin position="874"/>
        <end position="894"/>
    </location>
</feature>
<feature type="transmembrane region" description="Helical" evidence="1">
    <location>
        <begin position="512"/>
        <end position="534"/>
    </location>
</feature>